<dbReference type="GO" id="GO:0000166">
    <property type="term" value="F:nucleotide binding"/>
    <property type="evidence" value="ECO:0007669"/>
    <property type="project" value="UniProtKB-KW"/>
</dbReference>
<dbReference type="EMBL" id="VAWE01000001">
    <property type="protein sequence ID" value="TLQ47916.1"/>
    <property type="molecule type" value="Genomic_DNA"/>
</dbReference>
<feature type="transmembrane region" description="Helical" evidence="8">
    <location>
        <begin position="103"/>
        <end position="123"/>
    </location>
</feature>
<evidence type="ECO:0000256" key="2">
    <source>
        <dbReference type="ARBA" id="ARBA00022475"/>
    </source>
</evidence>
<keyword evidence="5 8" id="KW-1133">Transmembrane helix</keyword>
<comment type="caution">
    <text evidence="10">The sequence shown here is derived from an EMBL/GenBank/DDBJ whole genome shotgun (WGS) entry which is preliminary data.</text>
</comment>
<feature type="domain" description="Pycsar effector protein" evidence="9">
    <location>
        <begin position="11"/>
        <end position="122"/>
    </location>
</feature>
<name>A0A5R9ED28_9ACTN</name>
<dbReference type="InterPro" id="IPR043760">
    <property type="entry name" value="PycTM_dom"/>
</dbReference>
<keyword evidence="2" id="KW-1003">Cell membrane</keyword>
<proteinExistence type="predicted"/>
<evidence type="ECO:0000256" key="5">
    <source>
        <dbReference type="ARBA" id="ARBA00022989"/>
    </source>
</evidence>
<evidence type="ECO:0000313" key="10">
    <source>
        <dbReference type="EMBL" id="TLQ47916.1"/>
    </source>
</evidence>
<evidence type="ECO:0000256" key="1">
    <source>
        <dbReference type="ARBA" id="ARBA00004236"/>
    </source>
</evidence>
<evidence type="ECO:0000259" key="9">
    <source>
        <dbReference type="Pfam" id="PF18967"/>
    </source>
</evidence>
<gene>
    <name evidence="10" type="ORF">FEF34_00585</name>
</gene>
<dbReference type="AlphaFoldDB" id="A0A5R9ED28"/>
<feature type="transmembrane region" description="Helical" evidence="8">
    <location>
        <begin position="22"/>
        <end position="41"/>
    </location>
</feature>
<keyword evidence="7 8" id="KW-0472">Membrane</keyword>
<evidence type="ECO:0000256" key="7">
    <source>
        <dbReference type="ARBA" id="ARBA00023136"/>
    </source>
</evidence>
<evidence type="ECO:0000256" key="4">
    <source>
        <dbReference type="ARBA" id="ARBA00022741"/>
    </source>
</evidence>
<evidence type="ECO:0000313" key="11">
    <source>
        <dbReference type="Proteomes" id="UP000305921"/>
    </source>
</evidence>
<comment type="subcellular location">
    <subcellularLocation>
        <location evidence="1">Cell membrane</location>
    </subcellularLocation>
</comment>
<sequence>MIALSGSGNIFVGPHGWAVRCLFWSGCASILVAAVLAALVVTPRLRTSALRAEAPDNFLYFGHLMHREAEELAESLRRAQPLPVLSRQLVIMSRIAWTKHRHLQSSLVSFALGLALVVLAAVAA</sequence>
<dbReference type="GO" id="GO:0005886">
    <property type="term" value="C:plasma membrane"/>
    <property type="evidence" value="ECO:0007669"/>
    <property type="project" value="UniProtKB-SubCell"/>
</dbReference>
<dbReference type="GO" id="GO:0051607">
    <property type="term" value="P:defense response to virus"/>
    <property type="evidence" value="ECO:0007669"/>
    <property type="project" value="UniProtKB-KW"/>
</dbReference>
<dbReference type="OrthoDB" id="3397489at2"/>
<reference evidence="10 11" key="1">
    <citation type="submission" date="2019-05" db="EMBL/GenBank/DDBJ databases">
        <title>Streptomyces marianii sp. nov., a novel marine actinomycete from southern coast of India.</title>
        <authorList>
            <person name="Iniyan A.M."/>
            <person name="Wink J."/>
            <person name="Ramprasad E."/>
            <person name="Ramana C.V."/>
            <person name="Bunk B."/>
            <person name="Sproer C."/>
            <person name="Joseph F.-J.R.S."/>
            <person name="Vincent S.G.P."/>
        </authorList>
    </citation>
    <scope>NUCLEOTIDE SEQUENCE [LARGE SCALE GENOMIC DNA]</scope>
    <source>
        <strain evidence="10 11">ICN19</strain>
    </source>
</reference>
<organism evidence="10 11">
    <name type="scientific">Streptomyces marianii</name>
    <dbReference type="NCBI Taxonomy" id="1817406"/>
    <lineage>
        <taxon>Bacteria</taxon>
        <taxon>Bacillati</taxon>
        <taxon>Actinomycetota</taxon>
        <taxon>Actinomycetes</taxon>
        <taxon>Kitasatosporales</taxon>
        <taxon>Streptomycetaceae</taxon>
        <taxon>Streptomyces</taxon>
    </lineage>
</organism>
<accession>A0A5R9ED28</accession>
<keyword evidence="4" id="KW-0547">Nucleotide-binding</keyword>
<protein>
    <recommendedName>
        <fullName evidence="9">Pycsar effector protein domain-containing protein</fullName>
    </recommendedName>
</protein>
<keyword evidence="11" id="KW-1185">Reference proteome</keyword>
<dbReference type="Pfam" id="PF18967">
    <property type="entry name" value="PycTM"/>
    <property type="match status" value="1"/>
</dbReference>
<evidence type="ECO:0000256" key="6">
    <source>
        <dbReference type="ARBA" id="ARBA00023118"/>
    </source>
</evidence>
<keyword evidence="3 8" id="KW-0812">Transmembrane</keyword>
<dbReference type="Proteomes" id="UP000305921">
    <property type="component" value="Unassembled WGS sequence"/>
</dbReference>
<evidence type="ECO:0000256" key="8">
    <source>
        <dbReference type="SAM" id="Phobius"/>
    </source>
</evidence>
<evidence type="ECO:0000256" key="3">
    <source>
        <dbReference type="ARBA" id="ARBA00022692"/>
    </source>
</evidence>
<keyword evidence="6" id="KW-0051">Antiviral defense</keyword>